<dbReference type="RefSeq" id="WP_078744223.1">
    <property type="nucleotide sequence ID" value="NZ_FUXG01000003.1"/>
</dbReference>
<feature type="region of interest" description="Disordered" evidence="1">
    <location>
        <begin position="1"/>
        <end position="24"/>
    </location>
</feature>
<organism evidence="4 5">
    <name type="scientific">Oceanospirillum multiglobuliferum</name>
    <dbReference type="NCBI Taxonomy" id="64969"/>
    <lineage>
        <taxon>Bacteria</taxon>
        <taxon>Pseudomonadati</taxon>
        <taxon>Pseudomonadota</taxon>
        <taxon>Gammaproteobacteria</taxon>
        <taxon>Oceanospirillales</taxon>
        <taxon>Oceanospirillaceae</taxon>
        <taxon>Oceanospirillum</taxon>
    </lineage>
</organism>
<keyword evidence="2" id="KW-1133">Transmembrane helix</keyword>
<feature type="compositionally biased region" description="Acidic residues" evidence="1">
    <location>
        <begin position="204"/>
        <end position="222"/>
    </location>
</feature>
<proteinExistence type="predicted"/>
<dbReference type="Gene3D" id="1.10.260.40">
    <property type="entry name" value="lambda repressor-like DNA-binding domains"/>
    <property type="match status" value="1"/>
</dbReference>
<dbReference type="Pfam" id="PF13464">
    <property type="entry name" value="RodZ_C"/>
    <property type="match status" value="1"/>
</dbReference>
<dbReference type="CDD" id="cd00093">
    <property type="entry name" value="HTH_XRE"/>
    <property type="match status" value="1"/>
</dbReference>
<feature type="compositionally biased region" description="Basic and acidic residues" evidence="1">
    <location>
        <begin position="1"/>
        <end position="10"/>
    </location>
</feature>
<dbReference type="GO" id="GO:0003677">
    <property type="term" value="F:DNA binding"/>
    <property type="evidence" value="ECO:0007669"/>
    <property type="project" value="InterPro"/>
</dbReference>
<keyword evidence="2" id="KW-0812">Transmembrane</keyword>
<protein>
    <recommendedName>
        <fullName evidence="3">Cytoskeleton protein RodZ-like C-terminal domain-containing protein</fullName>
    </recommendedName>
</protein>
<keyword evidence="2" id="KW-0472">Membrane</keyword>
<evidence type="ECO:0000313" key="4">
    <source>
        <dbReference type="EMBL" id="OPX56285.1"/>
    </source>
</evidence>
<dbReference type="EMBL" id="MTSM01000004">
    <property type="protein sequence ID" value="OPX56285.1"/>
    <property type="molecule type" value="Genomic_DNA"/>
</dbReference>
<reference evidence="4 5" key="1">
    <citation type="submission" date="2017-01" db="EMBL/GenBank/DDBJ databases">
        <title>Genome Sequencing of a Marine Spirillum, Oceanospirillum multiglobuliferum ATCC 33336, from Japan.</title>
        <authorList>
            <person name="Carney J.G."/>
            <person name="Trachtenberg A.M."/>
            <person name="Rheaume B.A."/>
            <person name="Linnane J.D."/>
            <person name="Pitts N.L."/>
            <person name="Mykles D.L."/>
            <person name="Maclea K.S."/>
        </authorList>
    </citation>
    <scope>NUCLEOTIDE SEQUENCE [LARGE SCALE GENOMIC DNA]</scope>
    <source>
        <strain evidence="4 5">ATCC 33336</strain>
    </source>
</reference>
<name>A0A1T4M1E3_9GAMM</name>
<sequence>MTDIVAKPEEASSNMTTSDVSSTEQTILNIGESLKHAREKAKLSTTDVADKLNWKPSVVVQIEANDFSALPGPTFIRGYLRAYGKLVALDPEALIEGYNQCAGELEKPEKRFKPVDTIKPQRNLSDPLIKYTTLIIVAALIALSVIWWQSRNGAETLSLTKNETVEIETSNGETIIAKMDLSGAEDTESTASVETEVSPAPSEEAPEDEAIDEANLIDDNSADETPPTIQAASEDTDVSEPEPEAHVLAPGEEKILITFSQECWVEMTDARGIKLIANLKKAGEQSLASGVAPFKLMIGNAQGAEVTYGDKIIDLKPYTNRNGIARLTLGQ</sequence>
<feature type="compositionally biased region" description="Low complexity" evidence="1">
    <location>
        <begin position="192"/>
        <end position="203"/>
    </location>
</feature>
<dbReference type="PANTHER" id="PTHR34475">
    <property type="match status" value="1"/>
</dbReference>
<dbReference type="InterPro" id="IPR050400">
    <property type="entry name" value="Bact_Cytoskel_RodZ"/>
</dbReference>
<dbReference type="Proteomes" id="UP000191418">
    <property type="component" value="Unassembled WGS sequence"/>
</dbReference>
<dbReference type="STRING" id="64969.SAMN02745127_00614"/>
<feature type="region of interest" description="Disordered" evidence="1">
    <location>
        <begin position="181"/>
        <end position="240"/>
    </location>
</feature>
<dbReference type="OrthoDB" id="9790252at2"/>
<dbReference type="SUPFAM" id="SSF47413">
    <property type="entry name" value="lambda repressor-like DNA-binding domains"/>
    <property type="match status" value="1"/>
</dbReference>
<comment type="caution">
    <text evidence="4">The sequence shown here is derived from an EMBL/GenBank/DDBJ whole genome shotgun (WGS) entry which is preliminary data.</text>
</comment>
<evidence type="ECO:0000256" key="1">
    <source>
        <dbReference type="SAM" id="MobiDB-lite"/>
    </source>
</evidence>
<dbReference type="InterPro" id="IPR001387">
    <property type="entry name" value="Cro/C1-type_HTH"/>
</dbReference>
<dbReference type="InterPro" id="IPR025194">
    <property type="entry name" value="RodZ-like_C"/>
</dbReference>
<gene>
    <name evidence="4" type="ORF">BTE48_04745</name>
</gene>
<feature type="domain" description="Cytoskeleton protein RodZ-like C-terminal" evidence="3">
    <location>
        <begin position="257"/>
        <end position="328"/>
    </location>
</feature>
<evidence type="ECO:0000259" key="3">
    <source>
        <dbReference type="Pfam" id="PF13464"/>
    </source>
</evidence>
<dbReference type="Pfam" id="PF13413">
    <property type="entry name" value="HTH_25"/>
    <property type="match status" value="1"/>
</dbReference>
<keyword evidence="5" id="KW-1185">Reference proteome</keyword>
<feature type="compositionally biased region" description="Polar residues" evidence="1">
    <location>
        <begin position="11"/>
        <end position="24"/>
    </location>
</feature>
<dbReference type="InterPro" id="IPR010982">
    <property type="entry name" value="Lambda_DNA-bd_dom_sf"/>
</dbReference>
<accession>A0A1T4M1E3</accession>
<dbReference type="AlphaFoldDB" id="A0A1T4M1E3"/>
<evidence type="ECO:0000313" key="5">
    <source>
        <dbReference type="Proteomes" id="UP000191418"/>
    </source>
</evidence>
<feature type="transmembrane region" description="Helical" evidence="2">
    <location>
        <begin position="128"/>
        <end position="148"/>
    </location>
</feature>
<dbReference type="PANTHER" id="PTHR34475:SF1">
    <property type="entry name" value="CYTOSKELETON PROTEIN RODZ"/>
    <property type="match status" value="1"/>
</dbReference>
<evidence type="ECO:0000256" key="2">
    <source>
        <dbReference type="SAM" id="Phobius"/>
    </source>
</evidence>